<dbReference type="GO" id="GO:0005524">
    <property type="term" value="F:ATP binding"/>
    <property type="evidence" value="ECO:0007669"/>
    <property type="project" value="UniProtKB-KW"/>
</dbReference>
<evidence type="ECO:0000256" key="1">
    <source>
        <dbReference type="ARBA" id="ARBA00022448"/>
    </source>
</evidence>
<evidence type="ECO:0000313" key="6">
    <source>
        <dbReference type="EMBL" id="SUQ15106.1"/>
    </source>
</evidence>
<dbReference type="GO" id="GO:0016887">
    <property type="term" value="F:ATP hydrolysis activity"/>
    <property type="evidence" value="ECO:0007669"/>
    <property type="project" value="InterPro"/>
</dbReference>
<reference evidence="7" key="1">
    <citation type="submission" date="2017-07" db="EMBL/GenBank/DDBJ databases">
        <authorList>
            <person name="Varghese N."/>
            <person name="Submissions S."/>
        </authorList>
    </citation>
    <scope>NUCLEOTIDE SEQUENCE [LARGE SCALE GENOMIC DNA]</scope>
    <source>
        <strain evidence="7">NLAE-zl-C134</strain>
    </source>
</reference>
<feature type="domain" description="ABC transporter" evidence="5">
    <location>
        <begin position="1"/>
        <end position="237"/>
    </location>
</feature>
<evidence type="ECO:0000256" key="2">
    <source>
        <dbReference type="ARBA" id="ARBA00022737"/>
    </source>
</evidence>
<dbReference type="InterPro" id="IPR027417">
    <property type="entry name" value="P-loop_NTPase"/>
</dbReference>
<keyword evidence="7" id="KW-1185">Reference proteome</keyword>
<dbReference type="PANTHER" id="PTHR43790:SF9">
    <property type="entry name" value="GALACTOFURANOSE TRANSPORTER ATP-BINDING PROTEIN YTFR"/>
    <property type="match status" value="1"/>
</dbReference>
<accession>A0A315ZU24</accession>
<evidence type="ECO:0000256" key="4">
    <source>
        <dbReference type="ARBA" id="ARBA00022840"/>
    </source>
</evidence>
<dbReference type="Gene3D" id="3.40.50.300">
    <property type="entry name" value="P-loop containing nucleotide triphosphate hydrolases"/>
    <property type="match status" value="2"/>
</dbReference>
<dbReference type="InterPro" id="IPR003439">
    <property type="entry name" value="ABC_transporter-like_ATP-bd"/>
</dbReference>
<keyword evidence="2" id="KW-0677">Repeat</keyword>
<feature type="domain" description="ABC transporter" evidence="5">
    <location>
        <begin position="247"/>
        <end position="482"/>
    </location>
</feature>
<keyword evidence="1" id="KW-0813">Transport</keyword>
<name>A0A315ZU24_9FIRM</name>
<evidence type="ECO:0000256" key="3">
    <source>
        <dbReference type="ARBA" id="ARBA00022741"/>
    </source>
</evidence>
<dbReference type="OrthoDB" id="2078674at2"/>
<sequence>MKKELLRIENLKKGTLLKGVELQVFEGEIIHCVFDNIQAKNLFFEIVTGAMGADYGRVYYEEQKVLEKDIFRVLKSSIEVISMDSRLIDSVTIEENLFLIRPQVKGQWVRQSNYRKETLRLFEEFEIFIDMERPVSRLTIFEKVQIEILKAYLLDKKVIMLTALSNCLSDQEIKSLWKLLEKLRRKGVSFVVVEPLEDINFFYTDTVVIIRHGRTCMIKDVDNCDYTMLHTILYRNEMEKGIEDWKIKQEQNHGGEVKIENASTAYLKNVSFTVGKGEIVKLFCIDERSYEEMIVFMKGETEIFGGRLWTGGIGREMKKTMGGLKDRIGVVEGNPRTASLFSELTAMDNLQMLLSHKVSGMWMIAKYKKSVRRLLGDIIPDDVYGRKIKELSPSDIQKIVYCRWLIYSPYLLVCIQPFAEGDIQARETVRQMLYTLESRKIPVLIITANTAEFNYCQGRELYMRHGRMISKKEAYEFIYSKI</sequence>
<gene>
    <name evidence="6" type="ORF">SAMN05216529_1107</name>
</gene>
<dbReference type="EMBL" id="UHJJ01000010">
    <property type="protein sequence ID" value="SUQ15106.1"/>
    <property type="molecule type" value="Genomic_DNA"/>
</dbReference>
<evidence type="ECO:0000313" key="7">
    <source>
        <dbReference type="Proteomes" id="UP000254051"/>
    </source>
</evidence>
<organism evidence="6 7">
    <name type="scientific">Faecalicatena contorta</name>
    <dbReference type="NCBI Taxonomy" id="39482"/>
    <lineage>
        <taxon>Bacteria</taxon>
        <taxon>Bacillati</taxon>
        <taxon>Bacillota</taxon>
        <taxon>Clostridia</taxon>
        <taxon>Lachnospirales</taxon>
        <taxon>Lachnospiraceae</taxon>
        <taxon>Faecalicatena</taxon>
    </lineage>
</organism>
<dbReference type="PANTHER" id="PTHR43790">
    <property type="entry name" value="CARBOHYDRATE TRANSPORT ATP-BINDING PROTEIN MG119-RELATED"/>
    <property type="match status" value="1"/>
</dbReference>
<keyword evidence="6" id="KW-0762">Sugar transport</keyword>
<proteinExistence type="predicted"/>
<keyword evidence="4" id="KW-0067">ATP-binding</keyword>
<dbReference type="SUPFAM" id="SSF52540">
    <property type="entry name" value="P-loop containing nucleoside triphosphate hydrolases"/>
    <property type="match status" value="2"/>
</dbReference>
<protein>
    <submittedName>
        <fullName evidence="6">ABC-type sugar transport system, ATPase component</fullName>
    </submittedName>
</protein>
<dbReference type="PROSITE" id="PS50893">
    <property type="entry name" value="ABC_TRANSPORTER_2"/>
    <property type="match status" value="2"/>
</dbReference>
<dbReference type="InterPro" id="IPR050107">
    <property type="entry name" value="ABC_carbohydrate_import_ATPase"/>
</dbReference>
<keyword evidence="3" id="KW-0547">Nucleotide-binding</keyword>
<dbReference type="Proteomes" id="UP000254051">
    <property type="component" value="Unassembled WGS sequence"/>
</dbReference>
<dbReference type="RefSeq" id="WP_109712626.1">
    <property type="nucleotide sequence ID" value="NZ_QGDS01000010.1"/>
</dbReference>
<dbReference type="AlphaFoldDB" id="A0A315ZU24"/>
<evidence type="ECO:0000259" key="5">
    <source>
        <dbReference type="PROSITE" id="PS50893"/>
    </source>
</evidence>